<dbReference type="EMBL" id="CAJHUC010000745">
    <property type="protein sequence ID" value="CAD7698041.1"/>
    <property type="molecule type" value="Genomic_DNA"/>
</dbReference>
<name>A0A8S1IVC8_9CHLO</name>
<feature type="region of interest" description="Disordered" evidence="1">
    <location>
        <begin position="35"/>
        <end position="79"/>
    </location>
</feature>
<feature type="compositionally biased region" description="Low complexity" evidence="1">
    <location>
        <begin position="39"/>
        <end position="51"/>
    </location>
</feature>
<proteinExistence type="predicted"/>
<dbReference type="Proteomes" id="UP000708148">
    <property type="component" value="Unassembled WGS sequence"/>
</dbReference>
<reference evidence="2" key="1">
    <citation type="submission" date="2020-12" db="EMBL/GenBank/DDBJ databases">
        <authorList>
            <person name="Iha C."/>
        </authorList>
    </citation>
    <scope>NUCLEOTIDE SEQUENCE</scope>
</reference>
<evidence type="ECO:0000313" key="2">
    <source>
        <dbReference type="EMBL" id="CAD7698041.1"/>
    </source>
</evidence>
<keyword evidence="3" id="KW-1185">Reference proteome</keyword>
<gene>
    <name evidence="2" type="ORF">OSTQU699_LOCUS3402</name>
</gene>
<evidence type="ECO:0000313" key="3">
    <source>
        <dbReference type="Proteomes" id="UP000708148"/>
    </source>
</evidence>
<sequence length="202" mass="21471">MGFIFGLSCFAIACTEDAQEPCLFINGRFIGPCPQLNQTSPSPDTTDTPTSEPEKGMESPEMTDSPSPDPDNGMENPTNITGVLAECKFNGSLVAPLAAIEACMVVDQDCNPQVVVPFSGGNETLPAILVNKIVEQACRTEAIASCSQTAFSTVPPECKDILEMGPPTPNDVCPDVRAANEIFESSVSLYCEQEFTPPEEGN</sequence>
<protein>
    <submittedName>
        <fullName evidence="2">Uncharacterized protein</fullName>
    </submittedName>
</protein>
<organism evidence="2 3">
    <name type="scientific">Ostreobium quekettii</name>
    <dbReference type="NCBI Taxonomy" id="121088"/>
    <lineage>
        <taxon>Eukaryota</taxon>
        <taxon>Viridiplantae</taxon>
        <taxon>Chlorophyta</taxon>
        <taxon>core chlorophytes</taxon>
        <taxon>Ulvophyceae</taxon>
        <taxon>TCBD clade</taxon>
        <taxon>Bryopsidales</taxon>
        <taxon>Ostreobineae</taxon>
        <taxon>Ostreobiaceae</taxon>
        <taxon>Ostreobium</taxon>
    </lineage>
</organism>
<dbReference type="AlphaFoldDB" id="A0A8S1IVC8"/>
<evidence type="ECO:0000256" key="1">
    <source>
        <dbReference type="SAM" id="MobiDB-lite"/>
    </source>
</evidence>
<comment type="caution">
    <text evidence="2">The sequence shown here is derived from an EMBL/GenBank/DDBJ whole genome shotgun (WGS) entry which is preliminary data.</text>
</comment>
<accession>A0A8S1IVC8</accession>